<keyword evidence="6" id="KW-0813">Transport</keyword>
<evidence type="ECO:0000256" key="1">
    <source>
        <dbReference type="ARBA" id="ARBA00002732"/>
    </source>
</evidence>
<dbReference type="GO" id="GO:0005789">
    <property type="term" value="C:endoplasmic reticulum membrane"/>
    <property type="evidence" value="ECO:0007669"/>
    <property type="project" value="UniProtKB-SubCell"/>
</dbReference>
<keyword evidence="12" id="KW-0961">Cell wall biogenesis/degradation</keyword>
<dbReference type="GO" id="GO:0006457">
    <property type="term" value="P:protein folding"/>
    <property type="evidence" value="ECO:0007669"/>
    <property type="project" value="TreeGrafter"/>
</dbReference>
<evidence type="ECO:0000256" key="6">
    <source>
        <dbReference type="ARBA" id="ARBA00022448"/>
    </source>
</evidence>
<dbReference type="GO" id="GO:0071555">
    <property type="term" value="P:cell wall organization"/>
    <property type="evidence" value="ECO:0007669"/>
    <property type="project" value="UniProtKB-KW"/>
</dbReference>
<dbReference type="AlphaFoldDB" id="A0A1V2LA40"/>
<evidence type="ECO:0000256" key="12">
    <source>
        <dbReference type="ARBA" id="ARBA00023316"/>
    </source>
</evidence>
<evidence type="ECO:0000256" key="7">
    <source>
        <dbReference type="ARBA" id="ARBA00022692"/>
    </source>
</evidence>
<evidence type="ECO:0000256" key="4">
    <source>
        <dbReference type="ARBA" id="ARBA00011864"/>
    </source>
</evidence>
<feature type="transmembrane region" description="Helical" evidence="13">
    <location>
        <begin position="222"/>
        <end position="244"/>
    </location>
</feature>
<evidence type="ECO:0000256" key="9">
    <source>
        <dbReference type="ARBA" id="ARBA00022927"/>
    </source>
</evidence>
<dbReference type="OMA" id="TVWEVKD"/>
<feature type="transmembrane region" description="Helical" evidence="13">
    <location>
        <begin position="87"/>
        <end position="104"/>
    </location>
</feature>
<comment type="subunit">
    <text evidence="4">Interacts with CHS3.</text>
</comment>
<feature type="transmembrane region" description="Helical" evidence="13">
    <location>
        <begin position="191"/>
        <end position="210"/>
    </location>
</feature>
<gene>
    <name evidence="14" type="ORF">BON22_1350</name>
</gene>
<evidence type="ECO:0000313" key="14">
    <source>
        <dbReference type="EMBL" id="ONH68758.1"/>
    </source>
</evidence>
<feature type="transmembrane region" description="Helical" evidence="13">
    <location>
        <begin position="116"/>
        <end position="142"/>
    </location>
</feature>
<accession>A0A1V2LA40</accession>
<comment type="subcellular location">
    <subcellularLocation>
        <location evidence="2">Endoplasmic reticulum membrane</location>
        <topology evidence="2">Multi-pass membrane protein</topology>
    </subcellularLocation>
</comment>
<evidence type="ECO:0000256" key="5">
    <source>
        <dbReference type="ARBA" id="ARBA00018354"/>
    </source>
</evidence>
<reference evidence="15" key="1">
    <citation type="journal article" date="2017" name="Genome Announc.">
        <title>Genome sequences of Cyberlindnera fabianii 65, Pichia kudriavzevii 129, and Saccharomyces cerevisiae 131 isolated from fermented masau fruits in Zimbabwe.</title>
        <authorList>
            <person name="van Rijswijck I.M.H."/>
            <person name="Derks M.F.L."/>
            <person name="Abee T."/>
            <person name="de Ridder D."/>
            <person name="Smid E.J."/>
        </authorList>
    </citation>
    <scope>NUCLEOTIDE SEQUENCE [LARGE SCALE GENOMIC DNA]</scope>
    <source>
        <strain evidence="15">65</strain>
    </source>
</reference>
<comment type="similarity">
    <text evidence="3">Belongs to the CHS7 family.</text>
</comment>
<comment type="caution">
    <text evidence="14">The sequence shown here is derived from an EMBL/GenBank/DDBJ whole genome shotgun (WGS) entry which is preliminary data.</text>
</comment>
<keyword evidence="10 13" id="KW-1133">Transmembrane helix</keyword>
<dbReference type="Pfam" id="PF12271">
    <property type="entry name" value="Chs7"/>
    <property type="match status" value="1"/>
</dbReference>
<comment type="function">
    <text evidence="1">Chaperone required for the export of the chitin synthase CHS3 from the endoplasmic reticulum.</text>
</comment>
<evidence type="ECO:0000256" key="2">
    <source>
        <dbReference type="ARBA" id="ARBA00004477"/>
    </source>
</evidence>
<keyword evidence="8" id="KW-0256">Endoplasmic reticulum</keyword>
<feature type="transmembrane region" description="Helical" evidence="13">
    <location>
        <begin position="51"/>
        <end position="75"/>
    </location>
</feature>
<dbReference type="PANTHER" id="PTHR35329:SF2">
    <property type="entry name" value="CHITIN SYNTHASE EXPORT CHAPERONE"/>
    <property type="match status" value="1"/>
</dbReference>
<name>A0A1V2LA40_CYBFA</name>
<feature type="transmembrane region" description="Helical" evidence="13">
    <location>
        <begin position="154"/>
        <end position="179"/>
    </location>
</feature>
<dbReference type="GO" id="GO:0051082">
    <property type="term" value="F:unfolded protein binding"/>
    <property type="evidence" value="ECO:0007669"/>
    <property type="project" value="TreeGrafter"/>
</dbReference>
<keyword evidence="11 13" id="KW-0472">Membrane</keyword>
<keyword evidence="15" id="KW-1185">Reference proteome</keyword>
<dbReference type="Proteomes" id="UP000189513">
    <property type="component" value="Unassembled WGS sequence"/>
</dbReference>
<dbReference type="GO" id="GO:0015031">
    <property type="term" value="P:protein transport"/>
    <property type="evidence" value="ECO:0007669"/>
    <property type="project" value="UniProtKB-KW"/>
</dbReference>
<evidence type="ECO:0000256" key="10">
    <source>
        <dbReference type="ARBA" id="ARBA00022989"/>
    </source>
</evidence>
<dbReference type="STRING" id="36022.A0A1V2LA40"/>
<protein>
    <recommendedName>
        <fullName evidence="5">Chitin synthase export chaperone</fullName>
    </recommendedName>
</protein>
<keyword evidence="7 13" id="KW-0812">Transmembrane</keyword>
<dbReference type="PANTHER" id="PTHR35329">
    <property type="entry name" value="CHITIN SYNTHASE EXPORT CHAPERONE"/>
    <property type="match status" value="1"/>
</dbReference>
<dbReference type="EMBL" id="MPUK01000002">
    <property type="protein sequence ID" value="ONH68758.1"/>
    <property type="molecule type" value="Genomic_DNA"/>
</dbReference>
<evidence type="ECO:0000256" key="3">
    <source>
        <dbReference type="ARBA" id="ARBA00009274"/>
    </source>
</evidence>
<evidence type="ECO:0000313" key="15">
    <source>
        <dbReference type="Proteomes" id="UP000189513"/>
    </source>
</evidence>
<evidence type="ECO:0000256" key="11">
    <source>
        <dbReference type="ARBA" id="ARBA00023136"/>
    </source>
</evidence>
<sequence length="303" mass="33539">MGFGDFYTLCNQTALPLCQVVTPSAGAIHENMKNGILPKCYARSIELANTIIFQIGNAFVNIDALIVLSIIIYNIRSKYTAIGRLEMLFFYHINVALVIITLVVDCGVSPPGSSSYPYFVAAQLGLASASCWSLMVSGFLGFRFWEDGTAKSMGFIRLSSLIAFLLTFIIGLLTFHNWIASGSMNPGHTTGLFVVAYVLNALFLVVYIIAQIILALWVIKNYWVIGVIALAVISFVVGQVFTYALSRSICEGVNHYLDGLFFGSLCNLFSLMMLYKFWDMTTDDDLEFSISINKDGEITYAER</sequence>
<feature type="transmembrane region" description="Helical" evidence="13">
    <location>
        <begin position="256"/>
        <end position="275"/>
    </location>
</feature>
<keyword evidence="9" id="KW-0653">Protein transport</keyword>
<dbReference type="VEuPathDB" id="FungiDB:BON22_1350"/>
<dbReference type="InterPro" id="IPR022057">
    <property type="entry name" value="Chs7"/>
</dbReference>
<evidence type="ECO:0000256" key="13">
    <source>
        <dbReference type="SAM" id="Phobius"/>
    </source>
</evidence>
<evidence type="ECO:0000256" key="8">
    <source>
        <dbReference type="ARBA" id="ARBA00022824"/>
    </source>
</evidence>
<organism evidence="14 15">
    <name type="scientific">Cyberlindnera fabianii</name>
    <name type="common">Yeast</name>
    <name type="synonym">Hansenula fabianii</name>
    <dbReference type="NCBI Taxonomy" id="36022"/>
    <lineage>
        <taxon>Eukaryota</taxon>
        <taxon>Fungi</taxon>
        <taxon>Dikarya</taxon>
        <taxon>Ascomycota</taxon>
        <taxon>Saccharomycotina</taxon>
        <taxon>Saccharomycetes</taxon>
        <taxon>Phaffomycetales</taxon>
        <taxon>Phaffomycetaceae</taxon>
        <taxon>Cyberlindnera</taxon>
    </lineage>
</organism>
<proteinExistence type="inferred from homology"/>